<evidence type="ECO:0000313" key="3">
    <source>
        <dbReference type="Proteomes" id="UP000824120"/>
    </source>
</evidence>
<accession>A0A9J6AA85</accession>
<organism evidence="2 3">
    <name type="scientific">Solanum commersonii</name>
    <name type="common">Commerson's wild potato</name>
    <name type="synonym">Commerson's nightshade</name>
    <dbReference type="NCBI Taxonomy" id="4109"/>
    <lineage>
        <taxon>Eukaryota</taxon>
        <taxon>Viridiplantae</taxon>
        <taxon>Streptophyta</taxon>
        <taxon>Embryophyta</taxon>
        <taxon>Tracheophyta</taxon>
        <taxon>Spermatophyta</taxon>
        <taxon>Magnoliopsida</taxon>
        <taxon>eudicotyledons</taxon>
        <taxon>Gunneridae</taxon>
        <taxon>Pentapetalae</taxon>
        <taxon>asterids</taxon>
        <taxon>lamiids</taxon>
        <taxon>Solanales</taxon>
        <taxon>Solanaceae</taxon>
        <taxon>Solanoideae</taxon>
        <taxon>Solaneae</taxon>
        <taxon>Solanum</taxon>
    </lineage>
</organism>
<comment type="caution">
    <text evidence="2">The sequence shown here is derived from an EMBL/GenBank/DDBJ whole genome shotgun (WGS) entry which is preliminary data.</text>
</comment>
<sequence length="134" mass="14866">MAPPTLNPFNPLFSINSAAETPIKDGFRKTEPALLCPKVLENFNRNQLFPFIINVKKKRSRKKKDALSVSYLKINVISQVRSEECLFTCPFAPAFMYAAPPTVPGTPAANSSPENPSFADITPKRLNGYPLPTR</sequence>
<gene>
    <name evidence="2" type="ORF">H5410_006421</name>
</gene>
<protein>
    <submittedName>
        <fullName evidence="2">Uncharacterized protein</fullName>
    </submittedName>
</protein>
<reference evidence="2 3" key="1">
    <citation type="submission" date="2020-09" db="EMBL/GenBank/DDBJ databases">
        <title>De no assembly of potato wild relative species, Solanum commersonii.</title>
        <authorList>
            <person name="Cho K."/>
        </authorList>
    </citation>
    <scope>NUCLEOTIDE SEQUENCE [LARGE SCALE GENOMIC DNA]</scope>
    <source>
        <strain evidence="2">LZ3.2</strain>
        <tissue evidence="2">Leaf</tissue>
    </source>
</reference>
<dbReference type="Proteomes" id="UP000824120">
    <property type="component" value="Chromosome 2"/>
</dbReference>
<proteinExistence type="predicted"/>
<dbReference type="EMBL" id="JACXVP010000002">
    <property type="protein sequence ID" value="KAG5621203.1"/>
    <property type="molecule type" value="Genomic_DNA"/>
</dbReference>
<keyword evidence="3" id="KW-1185">Reference proteome</keyword>
<evidence type="ECO:0000313" key="2">
    <source>
        <dbReference type="EMBL" id="KAG5621203.1"/>
    </source>
</evidence>
<feature type="region of interest" description="Disordered" evidence="1">
    <location>
        <begin position="103"/>
        <end position="134"/>
    </location>
</feature>
<name>A0A9J6AA85_SOLCO</name>
<dbReference type="AlphaFoldDB" id="A0A9J6AA85"/>
<evidence type="ECO:0000256" key="1">
    <source>
        <dbReference type="SAM" id="MobiDB-lite"/>
    </source>
</evidence>